<accession>F0W506</accession>
<dbReference type="EMBL" id="FR824064">
    <property type="protein sequence ID" value="CCA16197.1"/>
    <property type="molecule type" value="Genomic_DNA"/>
</dbReference>
<dbReference type="HOGENOM" id="CLU_2763142_0_0_1"/>
<evidence type="ECO:0000313" key="1">
    <source>
        <dbReference type="EMBL" id="CCA16197.1"/>
    </source>
</evidence>
<name>F0W506_9STRA</name>
<proteinExistence type="predicted"/>
<protein>
    <submittedName>
        <fullName evidence="1">AlNc14C19G1977 protein</fullName>
    </submittedName>
</protein>
<reference evidence="1" key="1">
    <citation type="journal article" date="2011" name="PLoS Biol.">
        <title>Gene gain and loss during evolution of obligate parasitism in the white rust pathogen of Arabidopsis thaliana.</title>
        <authorList>
            <person name="Kemen E."/>
            <person name="Gardiner A."/>
            <person name="Schultz-Larsen T."/>
            <person name="Kemen A.C."/>
            <person name="Balmuth A.L."/>
            <person name="Robert-Seilaniantz A."/>
            <person name="Bailey K."/>
            <person name="Holub E."/>
            <person name="Studholme D.J."/>
            <person name="Maclean D."/>
            <person name="Jones J.D."/>
        </authorList>
    </citation>
    <scope>NUCLEOTIDE SEQUENCE</scope>
</reference>
<organism evidence="1">
    <name type="scientific">Albugo laibachii Nc14</name>
    <dbReference type="NCBI Taxonomy" id="890382"/>
    <lineage>
        <taxon>Eukaryota</taxon>
        <taxon>Sar</taxon>
        <taxon>Stramenopiles</taxon>
        <taxon>Oomycota</taxon>
        <taxon>Peronosporomycetes</taxon>
        <taxon>Albuginales</taxon>
        <taxon>Albuginaceae</taxon>
        <taxon>Albugo</taxon>
    </lineage>
</organism>
<gene>
    <name evidence="1" type="primary">AlNc14C19G1977</name>
    <name evidence="1" type="ORF">ALNC14_023400</name>
</gene>
<dbReference type="AlphaFoldDB" id="F0W506"/>
<reference evidence="1" key="2">
    <citation type="submission" date="2011-02" db="EMBL/GenBank/DDBJ databases">
        <authorList>
            <person name="MacLean D."/>
        </authorList>
    </citation>
    <scope>NUCLEOTIDE SEQUENCE</scope>
</reference>
<sequence>MYEECVTLNRQSIGSAGSNVGPIEFVCDLSKVLYQSSEATKCIQYFYVHKAESAGLGISQDLFTLLCVWR</sequence>